<accession>A0AAN5D1D1</accession>
<organism evidence="1 2">
    <name type="scientific">Pristionchus mayeri</name>
    <dbReference type="NCBI Taxonomy" id="1317129"/>
    <lineage>
        <taxon>Eukaryota</taxon>
        <taxon>Metazoa</taxon>
        <taxon>Ecdysozoa</taxon>
        <taxon>Nematoda</taxon>
        <taxon>Chromadorea</taxon>
        <taxon>Rhabditida</taxon>
        <taxon>Rhabditina</taxon>
        <taxon>Diplogasteromorpha</taxon>
        <taxon>Diplogasteroidea</taxon>
        <taxon>Neodiplogasteridae</taxon>
        <taxon>Pristionchus</taxon>
    </lineage>
</organism>
<reference evidence="2" key="1">
    <citation type="submission" date="2022-10" db="EMBL/GenBank/DDBJ databases">
        <title>Genome assembly of Pristionchus species.</title>
        <authorList>
            <person name="Yoshida K."/>
            <person name="Sommer R.J."/>
        </authorList>
    </citation>
    <scope>NUCLEOTIDE SEQUENCE [LARGE SCALE GENOMIC DNA]</scope>
    <source>
        <strain evidence="2">RS5460</strain>
    </source>
</reference>
<dbReference type="Proteomes" id="UP001328107">
    <property type="component" value="Unassembled WGS sequence"/>
</dbReference>
<name>A0AAN5D1D1_9BILA</name>
<dbReference type="AlphaFoldDB" id="A0AAN5D1D1"/>
<sequence>VKVAKLTKSELEQYILSIVVCHRDRIQRSMVIGEVEVALNGYPWHHSVSSFPLDRESIGTLRVRLQSISFDSSDLRLGSIVVCGKLFKGGRRTAREQSGRIKVSNPNPEEWLRMFVFTLWELNGFVSSRSLGQAIVNHSAHRRSVPYPAHCTCSECGPWQRLIDNPSLAISFPIPLSITTLDDPSLGLL</sequence>
<dbReference type="EMBL" id="BTRK01000005">
    <property type="protein sequence ID" value="GMR53829.1"/>
    <property type="molecule type" value="Genomic_DNA"/>
</dbReference>
<protein>
    <submittedName>
        <fullName evidence="1">Uncharacterized protein</fullName>
    </submittedName>
</protein>
<comment type="caution">
    <text evidence="1">The sequence shown here is derived from an EMBL/GenBank/DDBJ whole genome shotgun (WGS) entry which is preliminary data.</text>
</comment>
<gene>
    <name evidence="1" type="ORF">PMAYCL1PPCAC_24024</name>
</gene>
<keyword evidence="2" id="KW-1185">Reference proteome</keyword>
<evidence type="ECO:0000313" key="2">
    <source>
        <dbReference type="Proteomes" id="UP001328107"/>
    </source>
</evidence>
<proteinExistence type="predicted"/>
<evidence type="ECO:0000313" key="1">
    <source>
        <dbReference type="EMBL" id="GMR53829.1"/>
    </source>
</evidence>
<feature type="non-terminal residue" evidence="1">
    <location>
        <position position="1"/>
    </location>
</feature>